<dbReference type="RefSeq" id="WP_202746952.1">
    <property type="nucleotide sequence ID" value="NZ_JAESWC010000001.1"/>
</dbReference>
<sequence length="531" mass="58397">MLKKKVIGLLVAAALVLTTSVATPSHAGTANTNDFSKLSGQIVVSLDRENTQYSGKFLGHKGEGKIYIQDKQKGIMLLYVNDQKVNVSPYIHKPSGEVIEVNIGQYVNEGENKIEIRTTGKDSTKVVVPYLTLKDGVPSEAGMNSDILNKIDSAVNDGINSGITPGAVVLVARNGIIVKNAAYGYAQKYDMGKLLDNPRVMTTDTLFDMASCTKVMATTQAIMKLVSEGKLNVDDTVTKYIPEFAKNGKENVKIKDLLTHTSGLTPWKPTWYYGNTPADELKFICNLPLEYPTGSQYKYSDFSFMTLGFVVEKITGQTLDQYVENKIYSPLGMKDSMFTPPVSLRDRIAATSWGNPYEENMVKTGKPYPVDVNFEDFTQWRKYTLVGEVNDGNSFYANGGVAGHAGLFSTTGDLAVLGQAMLNGGGYDTTKVYDKAVIDEFATRHYSNRGYGFEFDMSYMGSFMEGGKPSSTAFGHNGFTGTHVIFDPQYNLQIIVLTNKQNNGLNSKQSYPSTFTFCKNISNLVYQSINN</sequence>
<evidence type="ECO:0000256" key="2">
    <source>
        <dbReference type="SAM" id="SignalP"/>
    </source>
</evidence>
<evidence type="ECO:0000313" key="5">
    <source>
        <dbReference type="Proteomes" id="UP000632377"/>
    </source>
</evidence>
<dbReference type="SUPFAM" id="SSF56601">
    <property type="entry name" value="beta-lactamase/transpeptidase-like"/>
    <property type="match status" value="1"/>
</dbReference>
<dbReference type="Pfam" id="PF00144">
    <property type="entry name" value="Beta-lactamase"/>
    <property type="match status" value="1"/>
</dbReference>
<evidence type="ECO:0000256" key="1">
    <source>
        <dbReference type="ARBA" id="ARBA00022801"/>
    </source>
</evidence>
<reference evidence="4 5" key="1">
    <citation type="submission" date="2021-01" db="EMBL/GenBank/DDBJ databases">
        <title>Genome public.</title>
        <authorList>
            <person name="Liu C."/>
            <person name="Sun Q."/>
        </authorList>
    </citation>
    <scope>NUCLEOTIDE SEQUENCE [LARGE SCALE GENOMIC DNA]</scope>
    <source>
        <strain evidence="4 5">YIM B02515</strain>
    </source>
</reference>
<keyword evidence="2" id="KW-0732">Signal</keyword>
<dbReference type="Proteomes" id="UP000632377">
    <property type="component" value="Unassembled WGS sequence"/>
</dbReference>
<proteinExistence type="predicted"/>
<evidence type="ECO:0000259" key="3">
    <source>
        <dbReference type="Pfam" id="PF00144"/>
    </source>
</evidence>
<dbReference type="InterPro" id="IPR050789">
    <property type="entry name" value="Diverse_Enzym_Activities"/>
</dbReference>
<keyword evidence="1 4" id="KW-0378">Hydrolase</keyword>
<name>A0ABS1T4Q6_9CLOT</name>
<feature type="domain" description="Beta-lactamase-related" evidence="3">
    <location>
        <begin position="155"/>
        <end position="503"/>
    </location>
</feature>
<accession>A0ABS1T4Q6</accession>
<comment type="caution">
    <text evidence="4">The sequence shown here is derived from an EMBL/GenBank/DDBJ whole genome shotgun (WGS) entry which is preliminary data.</text>
</comment>
<gene>
    <name evidence="4" type="ORF">JK636_00895</name>
</gene>
<evidence type="ECO:0000313" key="4">
    <source>
        <dbReference type="EMBL" id="MBL4934308.1"/>
    </source>
</evidence>
<protein>
    <submittedName>
        <fullName evidence="4">Serine hydrolase</fullName>
    </submittedName>
</protein>
<dbReference type="EMBL" id="JAESWC010000001">
    <property type="protein sequence ID" value="MBL4934308.1"/>
    <property type="molecule type" value="Genomic_DNA"/>
</dbReference>
<dbReference type="InterPro" id="IPR012338">
    <property type="entry name" value="Beta-lactam/transpept-like"/>
</dbReference>
<dbReference type="PANTHER" id="PTHR43283">
    <property type="entry name" value="BETA-LACTAMASE-RELATED"/>
    <property type="match status" value="1"/>
</dbReference>
<dbReference type="PANTHER" id="PTHR43283:SF11">
    <property type="entry name" value="BETA-LACTAMASE-RELATED DOMAIN-CONTAINING PROTEIN"/>
    <property type="match status" value="1"/>
</dbReference>
<dbReference type="InterPro" id="IPR001466">
    <property type="entry name" value="Beta-lactam-related"/>
</dbReference>
<dbReference type="GO" id="GO:0016787">
    <property type="term" value="F:hydrolase activity"/>
    <property type="evidence" value="ECO:0007669"/>
    <property type="project" value="UniProtKB-KW"/>
</dbReference>
<organism evidence="4 5">
    <name type="scientific">Clostridium rhizosphaerae</name>
    <dbReference type="NCBI Taxonomy" id="2803861"/>
    <lineage>
        <taxon>Bacteria</taxon>
        <taxon>Bacillati</taxon>
        <taxon>Bacillota</taxon>
        <taxon>Clostridia</taxon>
        <taxon>Eubacteriales</taxon>
        <taxon>Clostridiaceae</taxon>
        <taxon>Clostridium</taxon>
    </lineage>
</organism>
<keyword evidence="5" id="KW-1185">Reference proteome</keyword>
<feature type="signal peptide" evidence="2">
    <location>
        <begin position="1"/>
        <end position="27"/>
    </location>
</feature>
<feature type="chain" id="PRO_5046426598" evidence="2">
    <location>
        <begin position="28"/>
        <end position="531"/>
    </location>
</feature>
<dbReference type="Gene3D" id="3.40.710.10">
    <property type="entry name" value="DD-peptidase/beta-lactamase superfamily"/>
    <property type="match status" value="1"/>
</dbReference>